<evidence type="ECO:0000313" key="2">
    <source>
        <dbReference type="Proteomes" id="UP001054945"/>
    </source>
</evidence>
<accession>A0AAV4XWB2</accession>
<organism evidence="1 2">
    <name type="scientific">Caerostris extrusa</name>
    <name type="common">Bark spider</name>
    <name type="synonym">Caerostris bankana</name>
    <dbReference type="NCBI Taxonomy" id="172846"/>
    <lineage>
        <taxon>Eukaryota</taxon>
        <taxon>Metazoa</taxon>
        <taxon>Ecdysozoa</taxon>
        <taxon>Arthropoda</taxon>
        <taxon>Chelicerata</taxon>
        <taxon>Arachnida</taxon>
        <taxon>Araneae</taxon>
        <taxon>Araneomorphae</taxon>
        <taxon>Entelegynae</taxon>
        <taxon>Araneoidea</taxon>
        <taxon>Araneidae</taxon>
        <taxon>Caerostris</taxon>
    </lineage>
</organism>
<protein>
    <submittedName>
        <fullName evidence="1">Uncharacterized protein</fullName>
    </submittedName>
</protein>
<sequence>MDRRTKAVVGFSTLGPSSKPNKISRTGMPEMNPINLLVSKKEILTPYVFLPRGVVSNCKVNIFPCCEICVIFLVVESRIYFLLWNLDYLSLLWNLPSLWNVEYPTVESL</sequence>
<dbReference type="Proteomes" id="UP001054945">
    <property type="component" value="Unassembled WGS sequence"/>
</dbReference>
<keyword evidence="2" id="KW-1185">Reference proteome</keyword>
<dbReference type="EMBL" id="BPLR01001028">
    <property type="protein sequence ID" value="GIY99297.1"/>
    <property type="molecule type" value="Genomic_DNA"/>
</dbReference>
<comment type="caution">
    <text evidence="1">The sequence shown here is derived from an EMBL/GenBank/DDBJ whole genome shotgun (WGS) entry which is preliminary data.</text>
</comment>
<name>A0AAV4XWB2_CAEEX</name>
<gene>
    <name evidence="1" type="ORF">CEXT_289031</name>
</gene>
<reference evidence="1 2" key="1">
    <citation type="submission" date="2021-06" db="EMBL/GenBank/DDBJ databases">
        <title>Caerostris extrusa draft genome.</title>
        <authorList>
            <person name="Kono N."/>
            <person name="Arakawa K."/>
        </authorList>
    </citation>
    <scope>NUCLEOTIDE SEQUENCE [LARGE SCALE GENOMIC DNA]</scope>
</reference>
<evidence type="ECO:0000313" key="1">
    <source>
        <dbReference type="EMBL" id="GIY99297.1"/>
    </source>
</evidence>
<proteinExistence type="predicted"/>
<dbReference type="AlphaFoldDB" id="A0AAV4XWB2"/>